<proteinExistence type="predicted"/>
<keyword evidence="2" id="KW-1185">Reference proteome</keyword>
<dbReference type="EMBL" id="JAGFNK010000346">
    <property type="protein sequence ID" value="KAI9452197.1"/>
    <property type="molecule type" value="Genomic_DNA"/>
</dbReference>
<comment type="caution">
    <text evidence="1">The sequence shown here is derived from an EMBL/GenBank/DDBJ whole genome shotgun (WGS) entry which is preliminary data.</text>
</comment>
<name>A0ACC0TWV8_9AGAM</name>
<sequence length="494" mass="55671">MSFRRNAQVSYLLVDRARDVCDAINGYIQRTESGEDWASFDKFTNAIDPVEEALFKLIAFTEDEKTLYLSNGNSIEDCVASAEHWATNREEIWSALDVLETREELTELFSELDISLREADRLEARNRDDGTFFEDIVGDIKDALKAFKRLPTAIRNVDANLDKLLTKIDTGSALPWLNVYIVKTGLLLQGTVNLSLRPAPIDNDTRNHLRSRAVWEAAEELAELLNSTTGEDKASIDKVRLTYEAFLRLLRNTTELSIPRSYVELMKQAGQVRRPFHAQAVALILLCRILVVEFEKERHHTADNALALEDACDEALKALKEVAAAVTELKIFDTLDLEDHAAYKALVVAKNQIKTCFATFGLDDSWSEKEQLIADAVKKDKERMEELNQRLATRPPLTIQERASQVKVSVTVYYQSDTAEDVAGEVTLEVESSARLRAVRWSVAGALDEQLSRPARRTGEFLSPDDKPCELNRSISEFTNAEDNVCALKLVVRV</sequence>
<organism evidence="1 2">
    <name type="scientific">Russula earlei</name>
    <dbReference type="NCBI Taxonomy" id="71964"/>
    <lineage>
        <taxon>Eukaryota</taxon>
        <taxon>Fungi</taxon>
        <taxon>Dikarya</taxon>
        <taxon>Basidiomycota</taxon>
        <taxon>Agaricomycotina</taxon>
        <taxon>Agaricomycetes</taxon>
        <taxon>Russulales</taxon>
        <taxon>Russulaceae</taxon>
        <taxon>Russula</taxon>
    </lineage>
</organism>
<reference evidence="1" key="1">
    <citation type="submission" date="2021-03" db="EMBL/GenBank/DDBJ databases">
        <title>Evolutionary priming and transition to the ectomycorrhizal habit in an iconic lineage of mushroom-forming fungi: is preadaptation a requirement?</title>
        <authorList>
            <consortium name="DOE Joint Genome Institute"/>
            <person name="Looney B.P."/>
            <person name="Miyauchi S."/>
            <person name="Morin E."/>
            <person name="Drula E."/>
            <person name="Courty P.E."/>
            <person name="Chicoki N."/>
            <person name="Fauchery L."/>
            <person name="Kohler A."/>
            <person name="Kuo A."/>
            <person name="LaButti K."/>
            <person name="Pangilinan J."/>
            <person name="Lipzen A."/>
            <person name="Riley R."/>
            <person name="Andreopoulos W."/>
            <person name="He G."/>
            <person name="Johnson J."/>
            <person name="Barry K.W."/>
            <person name="Grigoriev I.V."/>
            <person name="Nagy L."/>
            <person name="Hibbett D."/>
            <person name="Henrissat B."/>
            <person name="Matheny P.B."/>
            <person name="Labbe J."/>
            <person name="Martin A.F."/>
        </authorList>
    </citation>
    <scope>NUCLEOTIDE SEQUENCE</scope>
    <source>
        <strain evidence="1">BPL698</strain>
    </source>
</reference>
<evidence type="ECO:0000313" key="1">
    <source>
        <dbReference type="EMBL" id="KAI9452197.1"/>
    </source>
</evidence>
<accession>A0ACC0TWV8</accession>
<protein>
    <submittedName>
        <fullName evidence="1">Uncharacterized protein</fullName>
    </submittedName>
</protein>
<dbReference type="Proteomes" id="UP001207468">
    <property type="component" value="Unassembled WGS sequence"/>
</dbReference>
<evidence type="ECO:0000313" key="2">
    <source>
        <dbReference type="Proteomes" id="UP001207468"/>
    </source>
</evidence>
<gene>
    <name evidence="1" type="ORF">F5148DRAFT_516840</name>
</gene>